<evidence type="ECO:0000313" key="3">
    <source>
        <dbReference type="Proteomes" id="UP000244336"/>
    </source>
</evidence>
<feature type="region of interest" description="Disordered" evidence="1">
    <location>
        <begin position="210"/>
        <end position="262"/>
    </location>
</feature>
<sequence>MESVEEMMKKMNLSAAEKKGIHVGGAAAARASQGEPQMMGKVLAERLVNDEGLAQALGRIWCPIRGVGCKDLGQNHFLFTFYQAMGKRRALEDGQWMFDGGGHWRGISEFMVMDKEEDGSAVGRFLRIKVRLDIRKPLMRGVTVFVEKEGEDDKPIWCPLVYEYLLEFCYICGRTGHIDKNSTEKLKQGENQQFGKFLRFISERKKVDDEFGDRFPTSRGPWQPGGSGSTGSGGSGGRGRWGGSGSDSLSWRKDDGRGGGRR</sequence>
<dbReference type="PANTHER" id="PTHR31286:SF180">
    <property type="entry name" value="OS10G0362600 PROTEIN"/>
    <property type="match status" value="1"/>
</dbReference>
<keyword evidence="3" id="KW-1185">Reference proteome</keyword>
<gene>
    <name evidence="2" type="ORF">GQ55_8G139800</name>
</gene>
<feature type="compositionally biased region" description="Gly residues" evidence="1">
    <location>
        <begin position="223"/>
        <end position="245"/>
    </location>
</feature>
<dbReference type="AlphaFoldDB" id="A0A2T7CMZ7"/>
<evidence type="ECO:0000256" key="1">
    <source>
        <dbReference type="SAM" id="MobiDB-lite"/>
    </source>
</evidence>
<dbReference type="EMBL" id="CM009756">
    <property type="protein sequence ID" value="PUZ44727.1"/>
    <property type="molecule type" value="Genomic_DNA"/>
</dbReference>
<dbReference type="OrthoDB" id="682893at2759"/>
<proteinExistence type="predicted"/>
<dbReference type="Gramene" id="PUZ44727">
    <property type="protein sequence ID" value="PUZ44727"/>
    <property type="gene ID" value="GQ55_8G139800"/>
</dbReference>
<protein>
    <submittedName>
        <fullName evidence="2">Uncharacterized protein</fullName>
    </submittedName>
</protein>
<evidence type="ECO:0000313" key="2">
    <source>
        <dbReference type="EMBL" id="PUZ44727.1"/>
    </source>
</evidence>
<accession>A0A2T7CMZ7</accession>
<feature type="compositionally biased region" description="Basic and acidic residues" evidence="1">
    <location>
        <begin position="250"/>
        <end position="262"/>
    </location>
</feature>
<dbReference type="InterPro" id="IPR040256">
    <property type="entry name" value="At4g02000-like"/>
</dbReference>
<dbReference type="Proteomes" id="UP000244336">
    <property type="component" value="Chromosome 8"/>
</dbReference>
<name>A0A2T7CMZ7_9POAL</name>
<dbReference type="STRING" id="1504633.A0A2T7CMZ7"/>
<organism evidence="2 3">
    <name type="scientific">Panicum hallii var. hallii</name>
    <dbReference type="NCBI Taxonomy" id="1504633"/>
    <lineage>
        <taxon>Eukaryota</taxon>
        <taxon>Viridiplantae</taxon>
        <taxon>Streptophyta</taxon>
        <taxon>Embryophyta</taxon>
        <taxon>Tracheophyta</taxon>
        <taxon>Spermatophyta</taxon>
        <taxon>Magnoliopsida</taxon>
        <taxon>Liliopsida</taxon>
        <taxon>Poales</taxon>
        <taxon>Poaceae</taxon>
        <taxon>PACMAD clade</taxon>
        <taxon>Panicoideae</taxon>
        <taxon>Panicodae</taxon>
        <taxon>Paniceae</taxon>
        <taxon>Panicinae</taxon>
        <taxon>Panicum</taxon>
        <taxon>Panicum sect. Panicum</taxon>
    </lineage>
</organism>
<reference evidence="2 3" key="1">
    <citation type="submission" date="2018-04" db="EMBL/GenBank/DDBJ databases">
        <title>WGS assembly of Panicum hallii var. hallii HAL2.</title>
        <authorList>
            <person name="Lovell J."/>
            <person name="Jenkins J."/>
            <person name="Lowry D."/>
            <person name="Mamidi S."/>
            <person name="Sreedasyam A."/>
            <person name="Weng X."/>
            <person name="Barry K."/>
            <person name="Bonette J."/>
            <person name="Campitelli B."/>
            <person name="Daum C."/>
            <person name="Gordon S."/>
            <person name="Gould B."/>
            <person name="Lipzen A."/>
            <person name="MacQueen A."/>
            <person name="Palacio-Mejia J."/>
            <person name="Plott C."/>
            <person name="Shakirov E."/>
            <person name="Shu S."/>
            <person name="Yoshinaga Y."/>
            <person name="Zane M."/>
            <person name="Rokhsar D."/>
            <person name="Grimwood J."/>
            <person name="Schmutz J."/>
            <person name="Juenger T."/>
        </authorList>
    </citation>
    <scope>NUCLEOTIDE SEQUENCE [LARGE SCALE GENOMIC DNA]</scope>
    <source>
        <strain evidence="3">cv. HAL2</strain>
    </source>
</reference>
<dbReference type="PANTHER" id="PTHR31286">
    <property type="entry name" value="GLYCINE-RICH CELL WALL STRUCTURAL PROTEIN 1.8-LIKE"/>
    <property type="match status" value="1"/>
</dbReference>